<keyword evidence="3" id="KW-1185">Reference proteome</keyword>
<sequence length="448" mass="50332">MIVLYSLLFLLYFLSLIVDSLWVTTGMGILAILAWLFSIKGSSLLFRVISILFVGIGILVFFLEGREITELPMYTTSMVPLLAIFYVLPFINSIIIVGRYDQQVSKLLKVRIHNMGQLFGRTSMVTFLLGGFLNLATLPLVKAVIQKNISHMAENLRNKFISRAMLRGYVFSIIISPMELLVILTVESTHLPYLTVLPWLLLFTFILILLNWLIGYLSFKKYELTGEGQEIEGEAAKRQMKRKVISLVFYLALFMLAILSVNRMLDMGFLQTIAIVIVPFSFLWAISIKRLRSYLTFAIPLWKKRTIGLKDNLVLFLGVGFFTGNLGDSGFIDYLQEPFTALSHYPVFLFLFIQVLFLGLALTGFHPLVTLTILIAIVEPVLQMVNPLSLSLVMITSALSTTIAGPFNVSVSITGDLLHVNSYKVSLWNLGFAFLFSGVGTIMALCLL</sequence>
<feature type="transmembrane region" description="Helical" evidence="1">
    <location>
        <begin position="307"/>
        <end position="327"/>
    </location>
</feature>
<feature type="transmembrane region" description="Helical" evidence="1">
    <location>
        <begin position="196"/>
        <end position="219"/>
    </location>
</feature>
<feature type="transmembrane region" description="Helical" evidence="1">
    <location>
        <begin position="267"/>
        <end position="286"/>
    </location>
</feature>
<reference evidence="3" key="1">
    <citation type="journal article" date="2019" name="Int. J. Syst. Evol. Microbiol.">
        <title>The Global Catalogue of Microorganisms (GCM) 10K type strain sequencing project: providing services to taxonomists for standard genome sequencing and annotation.</title>
        <authorList>
            <consortium name="The Broad Institute Genomics Platform"/>
            <consortium name="The Broad Institute Genome Sequencing Center for Infectious Disease"/>
            <person name="Wu L."/>
            <person name="Ma J."/>
        </authorList>
    </citation>
    <scope>NUCLEOTIDE SEQUENCE [LARGE SCALE GENOMIC DNA]</scope>
    <source>
        <strain evidence="3">CCUG 15531</strain>
    </source>
</reference>
<feature type="transmembrane region" description="Helical" evidence="1">
    <location>
        <begin position="347"/>
        <end position="376"/>
    </location>
</feature>
<dbReference type="RefSeq" id="WP_388038783.1">
    <property type="nucleotide sequence ID" value="NZ_JBHUEK010000018.1"/>
</dbReference>
<feature type="transmembrane region" description="Helical" evidence="1">
    <location>
        <begin position="388"/>
        <end position="407"/>
    </location>
</feature>
<organism evidence="2 3">
    <name type="scientific">Fredinandcohnia salidurans</name>
    <dbReference type="NCBI Taxonomy" id="2595041"/>
    <lineage>
        <taxon>Bacteria</taxon>
        <taxon>Bacillati</taxon>
        <taxon>Bacillota</taxon>
        <taxon>Bacilli</taxon>
        <taxon>Bacillales</taxon>
        <taxon>Bacillaceae</taxon>
        <taxon>Fredinandcohnia</taxon>
    </lineage>
</organism>
<accession>A0ABW4MNZ7</accession>
<evidence type="ECO:0000313" key="3">
    <source>
        <dbReference type="Proteomes" id="UP001597227"/>
    </source>
</evidence>
<evidence type="ECO:0000256" key="1">
    <source>
        <dbReference type="SAM" id="Phobius"/>
    </source>
</evidence>
<feature type="transmembrane region" description="Helical" evidence="1">
    <location>
        <begin position="427"/>
        <end position="447"/>
    </location>
</feature>
<name>A0ABW4MNZ7_9BACI</name>
<comment type="caution">
    <text evidence="2">The sequence shown here is derived from an EMBL/GenBank/DDBJ whole genome shotgun (WGS) entry which is preliminary data.</text>
</comment>
<dbReference type="Proteomes" id="UP001597227">
    <property type="component" value="Unassembled WGS sequence"/>
</dbReference>
<keyword evidence="1" id="KW-1133">Transmembrane helix</keyword>
<proteinExistence type="predicted"/>
<feature type="transmembrane region" description="Helical" evidence="1">
    <location>
        <begin position="118"/>
        <end position="145"/>
    </location>
</feature>
<evidence type="ECO:0000313" key="2">
    <source>
        <dbReference type="EMBL" id="MFD1779518.1"/>
    </source>
</evidence>
<feature type="transmembrane region" description="Helical" evidence="1">
    <location>
        <begin position="166"/>
        <end position="184"/>
    </location>
</feature>
<feature type="transmembrane region" description="Helical" evidence="1">
    <location>
        <begin position="244"/>
        <end position="261"/>
    </location>
</feature>
<feature type="transmembrane region" description="Helical" evidence="1">
    <location>
        <begin position="7"/>
        <end position="38"/>
    </location>
</feature>
<gene>
    <name evidence="2" type="ORF">ACFSFW_12620</name>
</gene>
<keyword evidence="1" id="KW-0472">Membrane</keyword>
<feature type="transmembrane region" description="Helical" evidence="1">
    <location>
        <begin position="44"/>
        <end position="63"/>
    </location>
</feature>
<dbReference type="EMBL" id="JBHUEK010000018">
    <property type="protein sequence ID" value="MFD1779518.1"/>
    <property type="molecule type" value="Genomic_DNA"/>
</dbReference>
<protein>
    <recommendedName>
        <fullName evidence="4">Citrate transporter-like domain-containing protein</fullName>
    </recommendedName>
</protein>
<feature type="transmembrane region" description="Helical" evidence="1">
    <location>
        <begin position="75"/>
        <end position="98"/>
    </location>
</feature>
<keyword evidence="1" id="KW-0812">Transmembrane</keyword>
<evidence type="ECO:0008006" key="4">
    <source>
        <dbReference type="Google" id="ProtNLM"/>
    </source>
</evidence>